<protein>
    <submittedName>
        <fullName evidence="9">Binding-protein-dependent transport system inner membrane component</fullName>
    </submittedName>
</protein>
<dbReference type="AlphaFoldDB" id="A0A1C3UZ08"/>
<comment type="subcellular location">
    <subcellularLocation>
        <location evidence="1 7">Cell membrane</location>
        <topology evidence="1 7">Multi-pass membrane protein</topology>
    </subcellularLocation>
</comment>
<dbReference type="PANTHER" id="PTHR43744">
    <property type="entry name" value="ABC TRANSPORTER PERMEASE PROTEIN MG189-RELATED-RELATED"/>
    <property type="match status" value="1"/>
</dbReference>
<comment type="similarity">
    <text evidence="7">Belongs to the binding-protein-dependent transport system permease family.</text>
</comment>
<keyword evidence="3" id="KW-1003">Cell membrane</keyword>
<keyword evidence="10" id="KW-1185">Reference proteome</keyword>
<dbReference type="CDD" id="cd06261">
    <property type="entry name" value="TM_PBP2"/>
    <property type="match status" value="1"/>
</dbReference>
<evidence type="ECO:0000256" key="1">
    <source>
        <dbReference type="ARBA" id="ARBA00004651"/>
    </source>
</evidence>
<evidence type="ECO:0000313" key="10">
    <source>
        <dbReference type="Proteomes" id="UP000199435"/>
    </source>
</evidence>
<dbReference type="STRING" id="411945.GA0061102_100729"/>
<dbReference type="Gene3D" id="1.10.3720.10">
    <property type="entry name" value="MetI-like"/>
    <property type="match status" value="1"/>
</dbReference>
<evidence type="ECO:0000256" key="7">
    <source>
        <dbReference type="RuleBase" id="RU363032"/>
    </source>
</evidence>
<evidence type="ECO:0000256" key="3">
    <source>
        <dbReference type="ARBA" id="ARBA00022475"/>
    </source>
</evidence>
<dbReference type="GO" id="GO:0055085">
    <property type="term" value="P:transmembrane transport"/>
    <property type="evidence" value="ECO:0007669"/>
    <property type="project" value="InterPro"/>
</dbReference>
<feature type="transmembrane region" description="Helical" evidence="7">
    <location>
        <begin position="121"/>
        <end position="139"/>
    </location>
</feature>
<dbReference type="InterPro" id="IPR000515">
    <property type="entry name" value="MetI-like"/>
</dbReference>
<dbReference type="SUPFAM" id="SSF161098">
    <property type="entry name" value="MetI-like"/>
    <property type="match status" value="1"/>
</dbReference>
<proteinExistence type="inferred from homology"/>
<keyword evidence="2 7" id="KW-0813">Transport</keyword>
<dbReference type="PANTHER" id="PTHR43744:SF12">
    <property type="entry name" value="ABC TRANSPORTER PERMEASE PROTEIN MG189-RELATED"/>
    <property type="match status" value="1"/>
</dbReference>
<sequence>MLGRSRTGGVAEYEARAENNLHILRAVAVLDRIAKKLQCMSADLLARYLVVSFGIFLVRQYALSSIPDELLEAARVDGAGEWWIFFRIVLPLMRGPIGTLTVLAFFQAWTTFAWPMVINMARGKCVLEVGLALFQTGFIVDLGRLSAAAALSLISSVIFFGAMRRNFVKGVATSGMKE</sequence>
<feature type="transmembrane region" description="Helical" evidence="7">
    <location>
        <begin position="82"/>
        <end position="109"/>
    </location>
</feature>
<evidence type="ECO:0000256" key="6">
    <source>
        <dbReference type="ARBA" id="ARBA00023136"/>
    </source>
</evidence>
<dbReference type="Pfam" id="PF00528">
    <property type="entry name" value="BPD_transp_1"/>
    <property type="match status" value="1"/>
</dbReference>
<dbReference type="Proteomes" id="UP000199435">
    <property type="component" value="Unassembled WGS sequence"/>
</dbReference>
<gene>
    <name evidence="9" type="ORF">GA0061102_100729</name>
</gene>
<accession>A0A1C3UZ08</accession>
<evidence type="ECO:0000259" key="8">
    <source>
        <dbReference type="PROSITE" id="PS50928"/>
    </source>
</evidence>
<feature type="transmembrane region" description="Helical" evidence="7">
    <location>
        <begin position="44"/>
        <end position="62"/>
    </location>
</feature>
<evidence type="ECO:0000313" key="9">
    <source>
        <dbReference type="EMBL" id="SCB20722.1"/>
    </source>
</evidence>
<name>A0A1C3UZ08_9HYPH</name>
<feature type="domain" description="ABC transmembrane type-1" evidence="8">
    <location>
        <begin position="1"/>
        <end position="163"/>
    </location>
</feature>
<evidence type="ECO:0000256" key="2">
    <source>
        <dbReference type="ARBA" id="ARBA00022448"/>
    </source>
</evidence>
<reference evidence="10" key="1">
    <citation type="submission" date="2016-08" db="EMBL/GenBank/DDBJ databases">
        <authorList>
            <person name="Varghese N."/>
            <person name="Submissions Spin"/>
        </authorList>
    </citation>
    <scope>NUCLEOTIDE SEQUENCE [LARGE SCALE GENOMIC DNA]</scope>
    <source>
        <strain evidence="10">HAMBI 2971</strain>
    </source>
</reference>
<dbReference type="EMBL" id="FMAH01000007">
    <property type="protein sequence ID" value="SCB20722.1"/>
    <property type="molecule type" value="Genomic_DNA"/>
</dbReference>
<evidence type="ECO:0000256" key="5">
    <source>
        <dbReference type="ARBA" id="ARBA00022989"/>
    </source>
</evidence>
<feature type="transmembrane region" description="Helical" evidence="7">
    <location>
        <begin position="145"/>
        <end position="163"/>
    </location>
</feature>
<dbReference type="InterPro" id="IPR035906">
    <property type="entry name" value="MetI-like_sf"/>
</dbReference>
<organism evidence="9 10">
    <name type="scientific">Rhizobium miluonense</name>
    <dbReference type="NCBI Taxonomy" id="411945"/>
    <lineage>
        <taxon>Bacteria</taxon>
        <taxon>Pseudomonadati</taxon>
        <taxon>Pseudomonadota</taxon>
        <taxon>Alphaproteobacteria</taxon>
        <taxon>Hyphomicrobiales</taxon>
        <taxon>Rhizobiaceae</taxon>
        <taxon>Rhizobium/Agrobacterium group</taxon>
        <taxon>Rhizobium</taxon>
    </lineage>
</organism>
<dbReference type="GO" id="GO:0005886">
    <property type="term" value="C:plasma membrane"/>
    <property type="evidence" value="ECO:0007669"/>
    <property type="project" value="UniProtKB-SubCell"/>
</dbReference>
<dbReference type="PROSITE" id="PS50928">
    <property type="entry name" value="ABC_TM1"/>
    <property type="match status" value="1"/>
</dbReference>
<keyword evidence="4 7" id="KW-0812">Transmembrane</keyword>
<keyword evidence="6 7" id="KW-0472">Membrane</keyword>
<evidence type="ECO:0000256" key="4">
    <source>
        <dbReference type="ARBA" id="ARBA00022692"/>
    </source>
</evidence>
<keyword evidence="5 7" id="KW-1133">Transmembrane helix</keyword>